<dbReference type="PROSITE" id="PS50174">
    <property type="entry name" value="G_PATCH"/>
    <property type="match status" value="1"/>
</dbReference>
<accession>A0AB74K831</accession>
<dbReference type="PANTHER" id="PTHR21032">
    <property type="entry name" value="G PATCH DOMAIN-CONTAINING PROTEIN 11"/>
    <property type="match status" value="1"/>
</dbReference>
<dbReference type="Pfam" id="PF01585">
    <property type="entry name" value="G-patch"/>
    <property type="match status" value="1"/>
</dbReference>
<proteinExistence type="predicted"/>
<dbReference type="AlphaFoldDB" id="A0AB74K831"/>
<dbReference type="GO" id="GO:0003676">
    <property type="term" value="F:nucleic acid binding"/>
    <property type="evidence" value="ECO:0007669"/>
    <property type="project" value="InterPro"/>
</dbReference>
<dbReference type="InterPro" id="IPR039249">
    <property type="entry name" value="GPATCH11"/>
</dbReference>
<organism evidence="3 4">
    <name type="scientific">Wallemia mellicola</name>
    <dbReference type="NCBI Taxonomy" id="1708541"/>
    <lineage>
        <taxon>Eukaryota</taxon>
        <taxon>Fungi</taxon>
        <taxon>Dikarya</taxon>
        <taxon>Basidiomycota</taxon>
        <taxon>Wallemiomycotina</taxon>
        <taxon>Wallemiomycetes</taxon>
        <taxon>Wallemiales</taxon>
        <taxon>Wallemiaceae</taxon>
        <taxon>Wallemia</taxon>
    </lineage>
</organism>
<gene>
    <name evidence="3" type="ORF">E3Q03_04420</name>
</gene>
<evidence type="ECO:0000313" key="4">
    <source>
        <dbReference type="Proteomes" id="UP000305362"/>
    </source>
</evidence>
<dbReference type="SMART" id="SM00443">
    <property type="entry name" value="G_patch"/>
    <property type="match status" value="1"/>
</dbReference>
<dbReference type="Proteomes" id="UP000305362">
    <property type="component" value="Unassembled WGS sequence"/>
</dbReference>
<evidence type="ECO:0000313" key="3">
    <source>
        <dbReference type="EMBL" id="TIC57643.1"/>
    </source>
</evidence>
<dbReference type="InterPro" id="IPR000467">
    <property type="entry name" value="G_patch_dom"/>
</dbReference>
<dbReference type="PANTHER" id="PTHR21032:SF0">
    <property type="entry name" value="G PATCH DOMAIN-CONTAINING PROTEIN 11"/>
    <property type="match status" value="1"/>
</dbReference>
<protein>
    <recommendedName>
        <fullName evidence="2">G-patch domain-containing protein</fullName>
    </recommendedName>
</protein>
<dbReference type="EMBL" id="SPRV01000110">
    <property type="protein sequence ID" value="TIC57643.1"/>
    <property type="molecule type" value="Genomic_DNA"/>
</dbReference>
<name>A0AB74K831_9BASI</name>
<feature type="compositionally biased region" description="Basic and acidic residues" evidence="1">
    <location>
        <begin position="107"/>
        <end position="120"/>
    </location>
</feature>
<feature type="domain" description="G-patch" evidence="2">
    <location>
        <begin position="85"/>
        <end position="150"/>
    </location>
</feature>
<feature type="region of interest" description="Disordered" evidence="1">
    <location>
        <begin position="99"/>
        <end position="120"/>
    </location>
</feature>
<sequence>MSDDEVDFMDDAFLTQAAEFEKKESKGKHQTYGEMRLQAIKDSEDKNLAGRIASKKQREREKIEEGLERNIIEEAATDDNPVEGSSNKALNMMMKMGFKPGQSLGKRTNDDNDDKVDQSNKSIKVDNKTISEPVKPYFLQGRSGIGVQRIVSSKEISEAAAASNALNENQQDFRLRKTYEANARKSEGILKQLRTTIKNADEDLEVKFNVFWINPYDIETYPPFILSEDVQPVQHIYDKQPEAQRLKEQMQNEKLRDEYIDGDEYNDKSIQNIDDVDPEVVQQCKDFLKLDVSRRSYHDLSLITIIANYSIEIHSRICQRSALLFGTKYDSKDDMNENCPGFDEDDH</sequence>
<reference evidence="3 4" key="1">
    <citation type="submission" date="2019-03" db="EMBL/GenBank/DDBJ databases">
        <title>Sequencing 25 genomes of Wallemia mellicola.</title>
        <authorList>
            <person name="Gostincar C."/>
        </authorList>
    </citation>
    <scope>NUCLEOTIDE SEQUENCE [LARGE SCALE GENOMIC DNA]</scope>
    <source>
        <strain evidence="3 4">EXF-1277</strain>
    </source>
</reference>
<comment type="caution">
    <text evidence="3">The sequence shown here is derived from an EMBL/GenBank/DDBJ whole genome shotgun (WGS) entry which is preliminary data.</text>
</comment>
<evidence type="ECO:0000259" key="2">
    <source>
        <dbReference type="PROSITE" id="PS50174"/>
    </source>
</evidence>
<evidence type="ECO:0000256" key="1">
    <source>
        <dbReference type="SAM" id="MobiDB-lite"/>
    </source>
</evidence>
<dbReference type="GO" id="GO:0000776">
    <property type="term" value="C:kinetochore"/>
    <property type="evidence" value="ECO:0007669"/>
    <property type="project" value="TreeGrafter"/>
</dbReference>